<evidence type="ECO:0000313" key="1">
    <source>
        <dbReference type="EMBL" id="UPV72975.1"/>
    </source>
</evidence>
<name>A0A8U0HPK3_9EURY</name>
<protein>
    <submittedName>
        <fullName evidence="1">Uncharacterized protein</fullName>
    </submittedName>
</protein>
<sequence length="135" mass="14852">MPECARCGDFTDNPAEDQYHYCDGCLDDFEKVQQNGVVIESLGPNNGYRIIPPASADFASGKESNQVDALARGKKVAEELGVDCLFKYGGTGSQWLVDEYLKSHPEIRAKVQDRLSRVPESSSPGVLTRLRNLLS</sequence>
<dbReference type="EMBL" id="CP096659">
    <property type="protein sequence ID" value="UPV72975.1"/>
    <property type="molecule type" value="Genomic_DNA"/>
</dbReference>
<dbReference type="AlphaFoldDB" id="A0A8U0HPK3"/>
<proteinExistence type="predicted"/>
<evidence type="ECO:0000313" key="2">
    <source>
        <dbReference type="Proteomes" id="UP000830729"/>
    </source>
</evidence>
<dbReference type="RefSeq" id="WP_248649034.1">
    <property type="nucleotide sequence ID" value="NZ_CP096659.1"/>
</dbReference>
<keyword evidence="2" id="KW-1185">Reference proteome</keyword>
<accession>A0A8U0HPK3</accession>
<dbReference type="GeneID" id="72185630"/>
<dbReference type="KEGG" id="halx:M0R89_10485"/>
<dbReference type="Proteomes" id="UP000830729">
    <property type="component" value="Chromosome"/>
</dbReference>
<reference evidence="1 2" key="1">
    <citation type="submission" date="2022-04" db="EMBL/GenBank/DDBJ databases">
        <title>Diverse halophilic archaea isolated from saline environments.</title>
        <authorList>
            <person name="Cui H.-L."/>
        </authorList>
    </citation>
    <scope>NUCLEOTIDE SEQUENCE [LARGE SCALE GENOMIC DNA]</scope>
    <source>
        <strain evidence="1 2">XZYJT49</strain>
    </source>
</reference>
<gene>
    <name evidence="1" type="ORF">M0R89_10485</name>
</gene>
<organism evidence="1 2">
    <name type="scientific">Halorussus limi</name>
    <dbReference type="NCBI Taxonomy" id="2938695"/>
    <lineage>
        <taxon>Archaea</taxon>
        <taxon>Methanobacteriati</taxon>
        <taxon>Methanobacteriota</taxon>
        <taxon>Stenosarchaea group</taxon>
        <taxon>Halobacteria</taxon>
        <taxon>Halobacteriales</taxon>
        <taxon>Haladaptataceae</taxon>
        <taxon>Halorussus</taxon>
    </lineage>
</organism>